<evidence type="ECO:0000256" key="2">
    <source>
        <dbReference type="ARBA" id="ARBA00022723"/>
    </source>
</evidence>
<dbReference type="InterPro" id="IPR011330">
    <property type="entry name" value="Glyco_hydro/deAcase_b/a-brl"/>
</dbReference>
<dbReference type="Pfam" id="PF04794">
    <property type="entry name" value="YdjC"/>
    <property type="match status" value="1"/>
</dbReference>
<dbReference type="PANTHER" id="PTHR31609">
    <property type="entry name" value="YDJC DEACETYLASE FAMILY MEMBER"/>
    <property type="match status" value="1"/>
</dbReference>
<dbReference type="Gene3D" id="3.20.20.370">
    <property type="entry name" value="Glycoside hydrolase/deacetylase"/>
    <property type="match status" value="1"/>
</dbReference>
<dbReference type="HOGENOM" id="CLU_064244_2_0_0"/>
<dbReference type="KEGG" id="acm:AciX9_1467"/>
<dbReference type="GO" id="GO:0046872">
    <property type="term" value="F:metal ion binding"/>
    <property type="evidence" value="ECO:0007669"/>
    <property type="project" value="UniProtKB-KW"/>
</dbReference>
<organism evidence="7">
    <name type="scientific">Granulicella tundricola (strain ATCC BAA-1859 / DSM 23138 / MP5ACTX9)</name>
    <dbReference type="NCBI Taxonomy" id="1198114"/>
    <lineage>
        <taxon>Bacteria</taxon>
        <taxon>Pseudomonadati</taxon>
        <taxon>Acidobacteriota</taxon>
        <taxon>Terriglobia</taxon>
        <taxon>Terriglobales</taxon>
        <taxon>Acidobacteriaceae</taxon>
        <taxon>Granulicella</taxon>
    </lineage>
</organism>
<reference evidence="7" key="1">
    <citation type="submission" date="2011-01" db="EMBL/GenBank/DDBJ databases">
        <title>Complete sequence of chromosome of Acidobacterium sp. MP5ACTX9.</title>
        <authorList>
            <consortium name="US DOE Joint Genome Institute"/>
            <person name="Lucas S."/>
            <person name="Copeland A."/>
            <person name="Lapidus A."/>
            <person name="Cheng J.-F."/>
            <person name="Goodwin L."/>
            <person name="Pitluck S."/>
            <person name="Teshima H."/>
            <person name="Detter J.C."/>
            <person name="Han C."/>
            <person name="Tapia R."/>
            <person name="Land M."/>
            <person name="Hauser L."/>
            <person name="Kyrpides N."/>
            <person name="Ivanova N."/>
            <person name="Ovchinnikova G."/>
            <person name="Pagani I."/>
            <person name="Rawat S.R."/>
            <person name="Mannisto M."/>
            <person name="Haggblom M.M."/>
            <person name="Woyke T."/>
        </authorList>
    </citation>
    <scope>NUCLEOTIDE SEQUENCE [LARGE SCALE GENOMIC DNA]</scope>
    <source>
        <strain evidence="7">MP5ACTX9</strain>
    </source>
</reference>
<keyword evidence="5" id="KW-0119">Carbohydrate metabolism</keyword>
<evidence type="ECO:0000313" key="7">
    <source>
        <dbReference type="Proteomes" id="UP000000343"/>
    </source>
</evidence>
<dbReference type="OrthoDB" id="9774177at2"/>
<evidence type="ECO:0000256" key="5">
    <source>
        <dbReference type="ARBA" id="ARBA00023277"/>
    </source>
</evidence>
<dbReference type="Proteomes" id="UP000000343">
    <property type="component" value="Chromosome"/>
</dbReference>
<proteinExistence type="predicted"/>
<gene>
    <name evidence="6" type="ordered locus">AciX9_1467</name>
</gene>
<evidence type="ECO:0000256" key="1">
    <source>
        <dbReference type="ARBA" id="ARBA00001946"/>
    </source>
</evidence>
<keyword evidence="3" id="KW-0378">Hydrolase</keyword>
<comment type="cofactor">
    <cofactor evidence="1">
        <name>Mg(2+)</name>
        <dbReference type="ChEBI" id="CHEBI:18420"/>
    </cofactor>
</comment>
<protein>
    <submittedName>
        <fullName evidence="6">YdjC family protein</fullName>
    </submittedName>
</protein>
<evidence type="ECO:0000256" key="3">
    <source>
        <dbReference type="ARBA" id="ARBA00022801"/>
    </source>
</evidence>
<dbReference type="PaxDb" id="1198114-AciX9_1467"/>
<dbReference type="EMBL" id="CP002480">
    <property type="protein sequence ID" value="ADW68520.1"/>
    <property type="molecule type" value="Genomic_DNA"/>
</dbReference>
<keyword evidence="2" id="KW-0479">Metal-binding</keyword>
<evidence type="ECO:0000313" key="6">
    <source>
        <dbReference type="EMBL" id="ADW68520.1"/>
    </source>
</evidence>
<sequence>MPARLILNADDFGLTPGINRGIVELHHAGALTSTTLMATAPAFEDAAALARTNPTLGIGCHLTFVDGFPAAHPQSIPTLLGADGKTFRPSLADFAQAALRGTIEPDDIARETQAQIQRLQRAGIDVTHIDTHKHTHIFPAISAPVLHIAQRCGIPAIRYPFEPSWSAKLAQAPFARRVQLRILNLFAPSFRRIAREPALHGFLPTGTLGIAATGTLDAPTLRAILSALPPVGTFELCCHPGHIDSALTSINTRLRASRQQELQALLEVIPELSRTPDAPQLIHYGNLGIPGLQRASGHFEPFTGYEKVL</sequence>
<dbReference type="AlphaFoldDB" id="E8WWD7"/>
<dbReference type="eggNOG" id="COG3394">
    <property type="taxonomic scope" value="Bacteria"/>
</dbReference>
<name>E8WWD7_GRATM</name>
<accession>E8WWD7</accession>
<dbReference type="GO" id="GO:0005975">
    <property type="term" value="P:carbohydrate metabolic process"/>
    <property type="evidence" value="ECO:0007669"/>
    <property type="project" value="InterPro"/>
</dbReference>
<dbReference type="InterPro" id="IPR006879">
    <property type="entry name" value="YdjC-like"/>
</dbReference>
<dbReference type="PANTHER" id="PTHR31609:SF1">
    <property type="entry name" value="CARBOHYDRATE DEACETYLASE"/>
    <property type="match status" value="1"/>
</dbReference>
<dbReference type="GO" id="GO:0016787">
    <property type="term" value="F:hydrolase activity"/>
    <property type="evidence" value="ECO:0007669"/>
    <property type="project" value="UniProtKB-KW"/>
</dbReference>
<keyword evidence="4" id="KW-0460">Magnesium</keyword>
<dbReference type="STRING" id="1198114.AciX9_1467"/>
<dbReference type="RefSeq" id="WP_013579840.1">
    <property type="nucleotide sequence ID" value="NC_015064.1"/>
</dbReference>
<dbReference type="GO" id="GO:0019213">
    <property type="term" value="F:deacetylase activity"/>
    <property type="evidence" value="ECO:0007669"/>
    <property type="project" value="TreeGrafter"/>
</dbReference>
<dbReference type="CDD" id="cd10808">
    <property type="entry name" value="YdjC"/>
    <property type="match status" value="1"/>
</dbReference>
<evidence type="ECO:0000256" key="4">
    <source>
        <dbReference type="ARBA" id="ARBA00022842"/>
    </source>
</evidence>
<keyword evidence="7" id="KW-1185">Reference proteome</keyword>
<dbReference type="SUPFAM" id="SSF88713">
    <property type="entry name" value="Glycoside hydrolase/deacetylase"/>
    <property type="match status" value="1"/>
</dbReference>